<evidence type="ECO:0000256" key="2">
    <source>
        <dbReference type="ARBA" id="ARBA00005752"/>
    </source>
</evidence>
<evidence type="ECO:0000256" key="8">
    <source>
        <dbReference type="ARBA" id="ARBA00048741"/>
    </source>
</evidence>
<dbReference type="AlphaFoldDB" id="A2C1R3"/>
<dbReference type="PIRSF" id="PIRSF001589">
    <property type="entry name" value="Asn_synthetase_glu-h"/>
    <property type="match status" value="1"/>
</dbReference>
<dbReference type="GO" id="GO:0005524">
    <property type="term" value="F:ATP binding"/>
    <property type="evidence" value="ECO:0007669"/>
    <property type="project" value="UniProtKB-KW"/>
</dbReference>
<feature type="binding site" evidence="10">
    <location>
        <position position="291"/>
    </location>
    <ligand>
        <name>ATP</name>
        <dbReference type="ChEBI" id="CHEBI:30616"/>
    </ligand>
</feature>
<feature type="active site" description="For GATase activity" evidence="9">
    <location>
        <position position="2"/>
    </location>
</feature>
<evidence type="ECO:0000313" key="14">
    <source>
        <dbReference type="Proteomes" id="UP000002592"/>
    </source>
</evidence>
<evidence type="ECO:0000259" key="12">
    <source>
        <dbReference type="PROSITE" id="PS51278"/>
    </source>
</evidence>
<keyword evidence="5 10" id="KW-0067">ATP-binding</keyword>
<dbReference type="EC" id="6.3.5.4" evidence="3"/>
<dbReference type="InterPro" id="IPR017932">
    <property type="entry name" value="GATase_2_dom"/>
</dbReference>
<dbReference type="PROSITE" id="PS51278">
    <property type="entry name" value="GATASE_TYPE_2"/>
    <property type="match status" value="1"/>
</dbReference>
<organism evidence="13 14">
    <name type="scientific">Prochlorococcus marinus (strain NATL1A)</name>
    <dbReference type="NCBI Taxonomy" id="167555"/>
    <lineage>
        <taxon>Bacteria</taxon>
        <taxon>Bacillati</taxon>
        <taxon>Cyanobacteriota</taxon>
        <taxon>Cyanophyceae</taxon>
        <taxon>Synechococcales</taxon>
        <taxon>Prochlorococcaceae</taxon>
        <taxon>Prochlorococcus</taxon>
    </lineage>
</organism>
<evidence type="ECO:0000256" key="10">
    <source>
        <dbReference type="PIRSR" id="PIRSR001589-2"/>
    </source>
</evidence>
<dbReference type="InterPro" id="IPR029055">
    <property type="entry name" value="Ntn_hydrolases_N"/>
</dbReference>
<proteinExistence type="inferred from homology"/>
<dbReference type="NCBIfam" id="TIGR01536">
    <property type="entry name" value="asn_synth_AEB"/>
    <property type="match status" value="1"/>
</dbReference>
<dbReference type="SUPFAM" id="SSF56235">
    <property type="entry name" value="N-terminal nucleophile aminohydrolases (Ntn hydrolases)"/>
    <property type="match status" value="1"/>
</dbReference>
<evidence type="ECO:0000256" key="9">
    <source>
        <dbReference type="PIRSR" id="PIRSR001589-1"/>
    </source>
</evidence>
<keyword evidence="6 9" id="KW-0061">Asparagine biosynthesis</keyword>
<dbReference type="InterPro" id="IPR001962">
    <property type="entry name" value="Asn_synthase"/>
</dbReference>
<keyword evidence="13" id="KW-0436">Ligase</keyword>
<feature type="site" description="Important for beta-aspartyl-AMP intermediate formation" evidence="11">
    <location>
        <position position="370"/>
    </location>
</feature>
<dbReference type="eggNOG" id="COG0367">
    <property type="taxonomic scope" value="Bacteria"/>
</dbReference>
<dbReference type="Proteomes" id="UP000002592">
    <property type="component" value="Chromosome"/>
</dbReference>
<evidence type="ECO:0000256" key="4">
    <source>
        <dbReference type="ARBA" id="ARBA00022741"/>
    </source>
</evidence>
<dbReference type="InterPro" id="IPR051786">
    <property type="entry name" value="ASN_synthetase/amidase"/>
</dbReference>
<dbReference type="Pfam" id="PF00733">
    <property type="entry name" value="Asn_synthase"/>
    <property type="match status" value="1"/>
</dbReference>
<dbReference type="Pfam" id="PF13522">
    <property type="entry name" value="GATase_6"/>
    <property type="match status" value="1"/>
</dbReference>
<evidence type="ECO:0000256" key="1">
    <source>
        <dbReference type="ARBA" id="ARBA00005187"/>
    </source>
</evidence>
<dbReference type="CDD" id="cd01991">
    <property type="entry name" value="Asn_synthase_B_C"/>
    <property type="match status" value="1"/>
</dbReference>
<dbReference type="PANTHER" id="PTHR43284">
    <property type="entry name" value="ASPARAGINE SYNTHETASE (GLUTAMINE-HYDROLYZING)"/>
    <property type="match status" value="1"/>
</dbReference>
<dbReference type="PANTHER" id="PTHR43284:SF1">
    <property type="entry name" value="ASPARAGINE SYNTHETASE"/>
    <property type="match status" value="1"/>
</dbReference>
<dbReference type="EMBL" id="CP000553">
    <property type="protein sequence ID" value="ABM75423.1"/>
    <property type="molecule type" value="Genomic_DNA"/>
</dbReference>
<sequence length="639" mass="73540">MCGITGSTNLSLPCESYNNAISSIEYRGPDNTGRYLDNNIFLAHTRLSISELSKNGNQPYISKNYKGYVLVYNGEIYNIENVKNYLSKYKIKIKSKCDTELLYLMLSEFGIDKTLKLIEGIFSFAFYDKNQQKVWICRDHLGIKPLYYSLEKGLSFSSSQDGVINYLLEANDTSSIISKKGIISYLQFGYNLPNSQNNSKIKALLPGHYICHDIKHSKTMLKKWFKIIVNNKNRKVINNNTLKNTEKLIESIIKEQSVSEVEGTIFLSGGIDSTLIASNVDKNYIKKAFTIKYSDNDSNDESYIAEKVAKDCGLELLTFEFNFFNYNIDKAAERQLKITRYPFANSTLLSTDFLCQKANKEGIRMALVGDGGDELFGGYPRYKAVYLNYLLSKHNYIKGPTLAIKNTLKYSIQKNIMGFNYLINKKSYLDRRVRALLSILGSTSSFAHRKSHTYLDKDSLVNKDFNLCTDEFDAFFPLNEKPPCSSMVADLLTWIPFNLNHCSDLASMNNNIEIRVPFLDRRLLNYVFSQDISHLGIFNSKILLRKILNKKGFRYISKLPKKGFNPPLKNLVDLNLTEISEIIAETNYLLSEYIDIDVILFFLKSHKSKEKDFSRELWSVYLLAKWIRDPFKFLNYKLL</sequence>
<dbReference type="KEGG" id="pme:NATL1_08651"/>
<dbReference type="HOGENOM" id="CLU_014658_3_1_3"/>
<dbReference type="RefSeq" id="WP_011823568.1">
    <property type="nucleotide sequence ID" value="NC_008819.1"/>
</dbReference>
<evidence type="ECO:0000256" key="6">
    <source>
        <dbReference type="ARBA" id="ARBA00022888"/>
    </source>
</evidence>
<dbReference type="Gene3D" id="3.40.50.620">
    <property type="entry name" value="HUPs"/>
    <property type="match status" value="1"/>
</dbReference>
<dbReference type="CDD" id="cd00712">
    <property type="entry name" value="AsnB"/>
    <property type="match status" value="1"/>
</dbReference>
<dbReference type="GO" id="GO:0006529">
    <property type="term" value="P:asparagine biosynthetic process"/>
    <property type="evidence" value="ECO:0007669"/>
    <property type="project" value="UniProtKB-KW"/>
</dbReference>
<dbReference type="Gene3D" id="3.60.20.10">
    <property type="entry name" value="Glutamine Phosphoribosylpyrophosphate, subunit 1, domain 1"/>
    <property type="match status" value="1"/>
</dbReference>
<keyword evidence="7 9" id="KW-0315">Glutamine amidotransferase</keyword>
<feature type="domain" description="Glutamine amidotransferase type-2" evidence="12">
    <location>
        <begin position="2"/>
        <end position="215"/>
    </location>
</feature>
<accession>A2C1R3</accession>
<comment type="pathway">
    <text evidence="1">Amino-acid biosynthesis; L-asparagine biosynthesis; L-asparagine from L-aspartate (L-Gln route): step 1/1.</text>
</comment>
<keyword evidence="4 10" id="KW-0547">Nucleotide-binding</keyword>
<name>A2C1R3_PROM1</name>
<evidence type="ECO:0000313" key="13">
    <source>
        <dbReference type="EMBL" id="ABM75423.1"/>
    </source>
</evidence>
<dbReference type="InterPro" id="IPR006426">
    <property type="entry name" value="Asn_synth_AEB"/>
</dbReference>
<evidence type="ECO:0000256" key="5">
    <source>
        <dbReference type="ARBA" id="ARBA00022840"/>
    </source>
</evidence>
<dbReference type="GO" id="GO:0004066">
    <property type="term" value="F:asparagine synthase (glutamine-hydrolyzing) activity"/>
    <property type="evidence" value="ECO:0007669"/>
    <property type="project" value="UniProtKB-EC"/>
</dbReference>
<gene>
    <name evidence="13" type="primary">asnB</name>
    <name evidence="13" type="ordered locus">NATL1_08651</name>
</gene>
<evidence type="ECO:0000256" key="11">
    <source>
        <dbReference type="PIRSR" id="PIRSR001589-3"/>
    </source>
</evidence>
<comment type="catalytic activity">
    <reaction evidence="8">
        <text>L-aspartate + L-glutamine + ATP + H2O = L-asparagine + L-glutamate + AMP + diphosphate + H(+)</text>
        <dbReference type="Rhea" id="RHEA:12228"/>
        <dbReference type="ChEBI" id="CHEBI:15377"/>
        <dbReference type="ChEBI" id="CHEBI:15378"/>
        <dbReference type="ChEBI" id="CHEBI:29985"/>
        <dbReference type="ChEBI" id="CHEBI:29991"/>
        <dbReference type="ChEBI" id="CHEBI:30616"/>
        <dbReference type="ChEBI" id="CHEBI:33019"/>
        <dbReference type="ChEBI" id="CHEBI:58048"/>
        <dbReference type="ChEBI" id="CHEBI:58359"/>
        <dbReference type="ChEBI" id="CHEBI:456215"/>
        <dbReference type="EC" id="6.3.5.4"/>
    </reaction>
</comment>
<protein>
    <recommendedName>
        <fullName evidence="3">asparagine synthase (glutamine-hydrolyzing)</fullName>
        <ecNumber evidence="3">6.3.5.4</ecNumber>
    </recommendedName>
</protein>
<dbReference type="SUPFAM" id="SSF52402">
    <property type="entry name" value="Adenine nucleotide alpha hydrolases-like"/>
    <property type="match status" value="1"/>
</dbReference>
<dbReference type="InterPro" id="IPR033738">
    <property type="entry name" value="AsnB_N"/>
</dbReference>
<reference evidence="14" key="1">
    <citation type="journal article" date="2007" name="PLoS Genet.">
        <title>Patterns and implications of gene gain and loss in the evolution of Prochlorococcus.</title>
        <authorList>
            <person name="Kettler G.C."/>
            <person name="Martiny A.C."/>
            <person name="Huang K."/>
            <person name="Zucker J."/>
            <person name="Coleman M.L."/>
            <person name="Rodrigue S."/>
            <person name="Chen F."/>
            <person name="Lapidus A."/>
            <person name="Ferriera S."/>
            <person name="Johnson J."/>
            <person name="Steglich C."/>
            <person name="Church G.M."/>
            <person name="Richardson P."/>
            <person name="Chisholm S.W."/>
        </authorList>
    </citation>
    <scope>NUCLEOTIDE SEQUENCE [LARGE SCALE GENOMIC DNA]</scope>
    <source>
        <strain evidence="14">NATL1A</strain>
    </source>
</reference>
<feature type="binding site" evidence="10">
    <location>
        <position position="98"/>
    </location>
    <ligand>
        <name>L-glutamine</name>
        <dbReference type="ChEBI" id="CHEBI:58359"/>
    </ligand>
</feature>
<comment type="similarity">
    <text evidence="2">Belongs to the asparagine synthetase family.</text>
</comment>
<evidence type="ECO:0000256" key="3">
    <source>
        <dbReference type="ARBA" id="ARBA00012737"/>
    </source>
</evidence>
<keyword evidence="9" id="KW-0028">Amino-acid biosynthesis</keyword>
<dbReference type="GO" id="GO:0005829">
    <property type="term" value="C:cytosol"/>
    <property type="evidence" value="ECO:0007669"/>
    <property type="project" value="TreeGrafter"/>
</dbReference>
<dbReference type="InterPro" id="IPR014729">
    <property type="entry name" value="Rossmann-like_a/b/a_fold"/>
</dbReference>
<evidence type="ECO:0000256" key="7">
    <source>
        <dbReference type="ARBA" id="ARBA00022962"/>
    </source>
</evidence>